<gene>
    <name evidence="2" type="ORF">NQ315_004066</name>
</gene>
<dbReference type="Gene3D" id="6.10.140.390">
    <property type="match status" value="1"/>
</dbReference>
<organism evidence="2 3">
    <name type="scientific">Exocentrus adspersus</name>
    <dbReference type="NCBI Taxonomy" id="1586481"/>
    <lineage>
        <taxon>Eukaryota</taxon>
        <taxon>Metazoa</taxon>
        <taxon>Ecdysozoa</taxon>
        <taxon>Arthropoda</taxon>
        <taxon>Hexapoda</taxon>
        <taxon>Insecta</taxon>
        <taxon>Pterygota</taxon>
        <taxon>Neoptera</taxon>
        <taxon>Endopterygota</taxon>
        <taxon>Coleoptera</taxon>
        <taxon>Polyphaga</taxon>
        <taxon>Cucujiformia</taxon>
        <taxon>Chrysomeloidea</taxon>
        <taxon>Cerambycidae</taxon>
        <taxon>Lamiinae</taxon>
        <taxon>Acanthocinini</taxon>
        <taxon>Exocentrus</taxon>
    </lineage>
</organism>
<sequence length="78" mass="8861">MMSTRNQYGVPENYNPADHPPVKLRNHSRTDQSETERKRRSKNRLSNRRSTGFISSDMVEEASKLGPNGGGENVQTKE</sequence>
<feature type="compositionally biased region" description="Basic residues" evidence="1">
    <location>
        <begin position="38"/>
        <end position="47"/>
    </location>
</feature>
<feature type="compositionally biased region" description="Basic and acidic residues" evidence="1">
    <location>
        <begin position="28"/>
        <end position="37"/>
    </location>
</feature>
<evidence type="ECO:0000313" key="3">
    <source>
        <dbReference type="Proteomes" id="UP001159042"/>
    </source>
</evidence>
<feature type="region of interest" description="Disordered" evidence="1">
    <location>
        <begin position="1"/>
        <end position="78"/>
    </location>
</feature>
<evidence type="ECO:0000256" key="1">
    <source>
        <dbReference type="SAM" id="MobiDB-lite"/>
    </source>
</evidence>
<name>A0AAV8W7M8_9CUCU</name>
<keyword evidence="3" id="KW-1185">Reference proteome</keyword>
<dbReference type="EMBL" id="JANEYG010000007">
    <property type="protein sequence ID" value="KAJ8922132.1"/>
    <property type="molecule type" value="Genomic_DNA"/>
</dbReference>
<proteinExistence type="predicted"/>
<reference evidence="2 3" key="1">
    <citation type="journal article" date="2023" name="Insect Mol. Biol.">
        <title>Genome sequencing provides insights into the evolution of gene families encoding plant cell wall-degrading enzymes in longhorned beetles.</title>
        <authorList>
            <person name="Shin N.R."/>
            <person name="Okamura Y."/>
            <person name="Kirsch R."/>
            <person name="Pauchet Y."/>
        </authorList>
    </citation>
    <scope>NUCLEOTIDE SEQUENCE [LARGE SCALE GENOMIC DNA]</scope>
    <source>
        <strain evidence="2">EAD_L_NR</strain>
    </source>
</reference>
<protein>
    <submittedName>
        <fullName evidence="2">Uncharacterized protein</fullName>
    </submittedName>
</protein>
<dbReference type="Proteomes" id="UP001159042">
    <property type="component" value="Unassembled WGS sequence"/>
</dbReference>
<evidence type="ECO:0000313" key="2">
    <source>
        <dbReference type="EMBL" id="KAJ8922132.1"/>
    </source>
</evidence>
<dbReference type="AlphaFoldDB" id="A0AAV8W7M8"/>
<accession>A0AAV8W7M8</accession>
<comment type="caution">
    <text evidence="2">The sequence shown here is derived from an EMBL/GenBank/DDBJ whole genome shotgun (WGS) entry which is preliminary data.</text>
</comment>